<evidence type="ECO:0000256" key="1">
    <source>
        <dbReference type="SAM" id="SignalP"/>
    </source>
</evidence>
<keyword evidence="4" id="KW-1185">Reference proteome</keyword>
<evidence type="ECO:0000313" key="3">
    <source>
        <dbReference type="EMBL" id="PAA75143.1"/>
    </source>
</evidence>
<feature type="chain" id="PRO_5013238476" description="EGF-like domain-containing protein" evidence="1">
    <location>
        <begin position="27"/>
        <end position="695"/>
    </location>
</feature>
<accession>A0A267FN46</accession>
<feature type="domain" description="EGF-like" evidence="2">
    <location>
        <begin position="549"/>
        <end position="560"/>
    </location>
</feature>
<reference evidence="3 4" key="1">
    <citation type="submission" date="2017-06" db="EMBL/GenBank/DDBJ databases">
        <title>A platform for efficient transgenesis in Macrostomum lignano, a flatworm model organism for stem cell research.</title>
        <authorList>
            <person name="Berezikov E."/>
        </authorList>
    </citation>
    <scope>NUCLEOTIDE SEQUENCE [LARGE SCALE GENOMIC DNA]</scope>
    <source>
        <strain evidence="3">DV1</strain>
        <tissue evidence="3">Whole organism</tissue>
    </source>
</reference>
<evidence type="ECO:0000259" key="2">
    <source>
        <dbReference type="PROSITE" id="PS00022"/>
    </source>
</evidence>
<dbReference type="EMBL" id="NIVC01000900">
    <property type="protein sequence ID" value="PAA75143.1"/>
    <property type="molecule type" value="Genomic_DNA"/>
</dbReference>
<evidence type="ECO:0000313" key="4">
    <source>
        <dbReference type="Proteomes" id="UP000215902"/>
    </source>
</evidence>
<sequence>MTQLIVLRLVNKIFICLLLLNCTATATKEVKISDERALNAMLAFFALERQRIDVPLSDLPDGHSVEDRVLSGLAYVPLADQPIHALYAREGFPDLKRMFSAPVVRDGSRTYPAIPSLDAKRNKIYFRVFGNLLTKVPKITSSLKKYCHINEGHSCTFAAGDAIVSCELVSHSKSPTELIDMFGYLALRLVGSANDVYMRFYGVKVYQPAKKFKRFVFTYEDERNHPRILWPAWVNLYLFFRNSYQVCLEAKRCGYKTDDDCANFFSNVNQLSLTYAYFVCRILSGSASDSLCPNICRFDPCATIHHAIKGTCYPISLKIHRHDYFCFCEEGYRWEAKDTRDSIGVWRTGRCTSMKPMSSDTEACTPLEMETFCNRDGTASCTVMRATYNRRAVCICKTGYGNLDCSYKFRDACDAHEFKGLLLCRSHEKVGKCKPYGTGPISGPKLNLRAYQCQCFSSKYIRWVGKTGEECRQWIPSLWHDRSQRCGYDFLLARPDMLVKHCNQIGCTEASIRSYIADLEAAGHACGGLGSCSPGPLNMSTDMRMSAYCQCKLGKAGKLCESVYASYVEWTPWTVCYDKGLVLAKQRGRLRFRHCQELHQKQVGSPPLCVNGKTEQLPCPDVAEHLEETLTHSDYGVTSQAVISMWRIVELLILTDLLLVGMLAGALIYHRIVLGGWGVEEPKAEKEADSAPQKA</sequence>
<gene>
    <name evidence="3" type="ORF">BOX15_Mlig001073g3</name>
</gene>
<name>A0A267FN46_9PLAT</name>
<proteinExistence type="predicted"/>
<feature type="signal peptide" evidence="1">
    <location>
        <begin position="1"/>
        <end position="26"/>
    </location>
</feature>
<comment type="caution">
    <text evidence="3">The sequence shown here is derived from an EMBL/GenBank/DDBJ whole genome shotgun (WGS) entry which is preliminary data.</text>
</comment>
<dbReference type="InterPro" id="IPR000742">
    <property type="entry name" value="EGF"/>
</dbReference>
<dbReference type="Proteomes" id="UP000215902">
    <property type="component" value="Unassembled WGS sequence"/>
</dbReference>
<protein>
    <recommendedName>
        <fullName evidence="2">EGF-like domain-containing protein</fullName>
    </recommendedName>
</protein>
<dbReference type="PROSITE" id="PS00022">
    <property type="entry name" value="EGF_1"/>
    <property type="match status" value="1"/>
</dbReference>
<dbReference type="AlphaFoldDB" id="A0A267FN46"/>
<keyword evidence="1" id="KW-0732">Signal</keyword>
<organism evidence="3 4">
    <name type="scientific">Macrostomum lignano</name>
    <dbReference type="NCBI Taxonomy" id="282301"/>
    <lineage>
        <taxon>Eukaryota</taxon>
        <taxon>Metazoa</taxon>
        <taxon>Spiralia</taxon>
        <taxon>Lophotrochozoa</taxon>
        <taxon>Platyhelminthes</taxon>
        <taxon>Rhabditophora</taxon>
        <taxon>Macrostomorpha</taxon>
        <taxon>Macrostomida</taxon>
        <taxon>Macrostomidae</taxon>
        <taxon>Macrostomum</taxon>
    </lineage>
</organism>